<dbReference type="SUPFAM" id="SSF53474">
    <property type="entry name" value="alpha/beta-Hydrolases"/>
    <property type="match status" value="1"/>
</dbReference>
<name>A0ABP0HBF7_9DINO</name>
<dbReference type="InterPro" id="IPR022562">
    <property type="entry name" value="DUF3466"/>
</dbReference>
<dbReference type="InterPro" id="IPR015919">
    <property type="entry name" value="Cadherin-like_sf"/>
</dbReference>
<dbReference type="Proteomes" id="UP001642464">
    <property type="component" value="Unassembled WGS sequence"/>
</dbReference>
<dbReference type="SUPFAM" id="SSF49313">
    <property type="entry name" value="Cadherin-like"/>
    <property type="match status" value="1"/>
</dbReference>
<dbReference type="InterPro" id="IPR013783">
    <property type="entry name" value="Ig-like_fold"/>
</dbReference>
<accession>A0ABP0HBF7</accession>
<reference evidence="1 2" key="1">
    <citation type="submission" date="2024-02" db="EMBL/GenBank/DDBJ databases">
        <authorList>
            <person name="Chen Y."/>
            <person name="Shah S."/>
            <person name="Dougan E. K."/>
            <person name="Thang M."/>
            <person name="Chan C."/>
        </authorList>
    </citation>
    <scope>NUCLEOTIDE SEQUENCE [LARGE SCALE GENOMIC DNA]</scope>
</reference>
<evidence type="ECO:0000313" key="1">
    <source>
        <dbReference type="EMBL" id="CAK8987551.1"/>
    </source>
</evidence>
<dbReference type="InterPro" id="IPR029058">
    <property type="entry name" value="AB_hydrolase_fold"/>
</dbReference>
<dbReference type="CDD" id="cd11304">
    <property type="entry name" value="Cadherin_repeat"/>
    <property type="match status" value="1"/>
</dbReference>
<comment type="caution">
    <text evidence="1">The sequence shown here is derived from an EMBL/GenBank/DDBJ whole genome shotgun (WGS) entry which is preliminary data.</text>
</comment>
<dbReference type="Pfam" id="PF05345">
    <property type="entry name" value="He_PIG"/>
    <property type="match status" value="1"/>
</dbReference>
<feature type="non-terminal residue" evidence="1">
    <location>
        <position position="1047"/>
    </location>
</feature>
<gene>
    <name evidence="1" type="ORF">SCF082_LOCUS1026</name>
</gene>
<organism evidence="1 2">
    <name type="scientific">Durusdinium trenchii</name>
    <dbReference type="NCBI Taxonomy" id="1381693"/>
    <lineage>
        <taxon>Eukaryota</taxon>
        <taxon>Sar</taxon>
        <taxon>Alveolata</taxon>
        <taxon>Dinophyceae</taxon>
        <taxon>Suessiales</taxon>
        <taxon>Symbiodiniaceae</taxon>
        <taxon>Durusdinium</taxon>
    </lineage>
</organism>
<dbReference type="EMBL" id="CAXAMM010000455">
    <property type="protein sequence ID" value="CAK8987551.1"/>
    <property type="molecule type" value="Genomic_DNA"/>
</dbReference>
<dbReference type="Gene3D" id="3.40.50.1820">
    <property type="entry name" value="alpha/beta hydrolase"/>
    <property type="match status" value="1"/>
</dbReference>
<protein>
    <submittedName>
        <fullName evidence="1">Cadherin-like domain-containing protein</fullName>
    </submittedName>
</protein>
<evidence type="ECO:0000313" key="2">
    <source>
        <dbReference type="Proteomes" id="UP001642464"/>
    </source>
</evidence>
<keyword evidence="2" id="KW-1185">Reference proteome</keyword>
<proteinExistence type="predicted"/>
<dbReference type="Gene3D" id="2.60.120.260">
    <property type="entry name" value="Galactose-binding domain-like"/>
    <property type="match status" value="1"/>
</dbReference>
<sequence>MTRTAKRKRTWKNLFGINRGAQKTSANAVGQGRFSRQMAIDPLEERRLLTLQYNLTPIGDISGGDFESGALGINELGQVTGFSVNGVDPVLMSVDTQVGVTYSYPGPITSIGEFTSGDLGAYGNDINNAGYIVGKGVGQANLGGGFDHTDFTAVPGSGDRALLWNPNTTSWTDLGDFAGGNVAAEAHGINNNNVVVGTSADANSFRAFVWTDSGGLFKIPHSAGFLANGNSVAYAINDAGVVVGMAETSANNYSPFYYDTEAVSPTMVKVDGGTVDAGNSFTRMLDINENGQIVALARNPSDKFEGVLLTPYNTAPTLTPIAPDNFTVTEGVPFTLTVTASDPDVPDNLTFSLAPGAPAGVVLNQINNTTAVLTWTPSSSDPNNVAVGIRVTDDGHQFLSDSQSIFFGIERPLIFEEDFEGGATPGVWNFTNPGAGQATVVNTLSVPGGSEALLLDSVGGDIAKDSAEAILTLDLSGQTDAMLVFHQLEGLFGTLDDDEDDILPNVHTGDGLGDGVSISNDGVTWYALRDVRDANINRVGDGLWMLHEYDLGANIERINEEQEATVVSFSSSFMIKWSQYDDSSFTQDGWAIDNIKVYDDAQFFDPTLPSDVFHRVDSYDPNLFFRVASFGNVDANTPILVSVHGTLREVIRMTTYWQQYVEDPSNGVDDLIVVAPFFPEDSAYVNYGDLSWDNFDSLNADEALLDFITQMTATGVGDGSELYMFGFSQGAGFVERFTMAHPDRVASLVVAGADNHIFPIDEITFDSQTFPAQFPYGVASNPARPAPDGVTLDPEAFLEHPIMFWTGQNDEFVSDISFSAQLQGLLRIHRAANMFEQVHDTADDLLLSPADYNYELFIQEGRGHLYDQSDMDTFYDFLFANFDPTTPIEVSPRVVLTPTVGETQASLPAEDLLIPETSDFWVEIWATSPNANGILDGSVTLAYDTSIMDAVEIQYSSLFNTATTGTIDDANGRVRDIGGSTALSGLGVGDHVLLARVRFTPELVGSQFKIPVFAGLQEGTNPFTLAVSGDIRTDLQPFSRFDIDSLN</sequence>
<dbReference type="Pfam" id="PF11949">
    <property type="entry name" value="DUF3466"/>
    <property type="match status" value="1"/>
</dbReference>
<dbReference type="Gene3D" id="2.60.40.10">
    <property type="entry name" value="Immunoglobulins"/>
    <property type="match status" value="1"/>
</dbReference>